<proteinExistence type="inferred from homology"/>
<dbReference type="SUPFAM" id="SSF51316">
    <property type="entry name" value="Mss4-like"/>
    <property type="match status" value="1"/>
</dbReference>
<gene>
    <name evidence="6" type="ORF">QEZ52_01720</name>
</gene>
<evidence type="ECO:0000313" key="7">
    <source>
        <dbReference type="Proteomes" id="UP001623232"/>
    </source>
</evidence>
<dbReference type="Pfam" id="PF04828">
    <property type="entry name" value="GFA"/>
    <property type="match status" value="1"/>
</dbReference>
<evidence type="ECO:0000256" key="3">
    <source>
        <dbReference type="ARBA" id="ARBA00022833"/>
    </source>
</evidence>
<dbReference type="Gene3D" id="3.90.1590.10">
    <property type="entry name" value="glutathione-dependent formaldehyde- activating enzyme (gfa)"/>
    <property type="match status" value="1"/>
</dbReference>
<keyword evidence="3" id="KW-0862">Zinc</keyword>
<dbReference type="PANTHER" id="PTHR33337:SF40">
    <property type="entry name" value="CENP-V_GFA DOMAIN-CONTAINING PROTEIN-RELATED"/>
    <property type="match status" value="1"/>
</dbReference>
<evidence type="ECO:0000256" key="4">
    <source>
        <dbReference type="ARBA" id="ARBA00023239"/>
    </source>
</evidence>
<organism evidence="6 7">
    <name type="scientific">Aliisedimentitalea scapharcae</name>
    <dbReference type="NCBI Taxonomy" id="1524259"/>
    <lineage>
        <taxon>Bacteria</taxon>
        <taxon>Pseudomonadati</taxon>
        <taxon>Pseudomonadota</taxon>
        <taxon>Alphaproteobacteria</taxon>
        <taxon>Rhodobacterales</taxon>
        <taxon>Roseobacteraceae</taxon>
        <taxon>Aliisedimentitalea</taxon>
    </lineage>
</organism>
<dbReference type="InterPro" id="IPR006913">
    <property type="entry name" value="CENP-V/GFA"/>
</dbReference>
<evidence type="ECO:0000259" key="5">
    <source>
        <dbReference type="PROSITE" id="PS51891"/>
    </source>
</evidence>
<dbReference type="InterPro" id="IPR011057">
    <property type="entry name" value="Mss4-like_sf"/>
</dbReference>
<dbReference type="EMBL" id="CP123584">
    <property type="protein sequence ID" value="WZK89295.1"/>
    <property type="molecule type" value="Genomic_DNA"/>
</dbReference>
<dbReference type="PROSITE" id="PS51891">
    <property type="entry name" value="CENP_V_GFA"/>
    <property type="match status" value="1"/>
</dbReference>
<evidence type="ECO:0000256" key="2">
    <source>
        <dbReference type="ARBA" id="ARBA00022723"/>
    </source>
</evidence>
<sequence length="145" mass="15449">MTELRGQCLCGAVTVTATPDRSALAACHCEMCQRWGSGPFLSFQAAQGYAALGPVKTYQSSSWAERAFCGQCGSSLWYRMTGPGSHQGQTQMSAGLFEDAAGARLKLEIYVDKKPDGYGFDGNCRKMTEADVIDAFAPAPVEGST</sequence>
<protein>
    <submittedName>
        <fullName evidence="6">GFA family protein</fullName>
    </submittedName>
</protein>
<evidence type="ECO:0000313" key="6">
    <source>
        <dbReference type="EMBL" id="WZK89295.1"/>
    </source>
</evidence>
<dbReference type="RefSeq" id="WP_406647432.1">
    <property type="nucleotide sequence ID" value="NZ_CP123584.1"/>
</dbReference>
<keyword evidence="7" id="KW-1185">Reference proteome</keyword>
<comment type="similarity">
    <text evidence="1">Belongs to the Gfa family.</text>
</comment>
<reference evidence="6 7" key="1">
    <citation type="submission" date="2023-04" db="EMBL/GenBank/DDBJ databases">
        <title>Complete genome sequence of Alisedimentitalea scapharcae.</title>
        <authorList>
            <person name="Rong J.-C."/>
            <person name="Yi M.-L."/>
            <person name="Zhao Q."/>
        </authorList>
    </citation>
    <scope>NUCLEOTIDE SEQUENCE [LARGE SCALE GENOMIC DNA]</scope>
    <source>
        <strain evidence="6 7">KCTC 42119</strain>
    </source>
</reference>
<name>A0ABZ2XWX2_9RHOB</name>
<accession>A0ABZ2XWX2</accession>
<dbReference type="PANTHER" id="PTHR33337">
    <property type="entry name" value="GFA DOMAIN-CONTAINING PROTEIN"/>
    <property type="match status" value="1"/>
</dbReference>
<feature type="domain" description="CENP-V/GFA" evidence="5">
    <location>
        <begin position="4"/>
        <end position="121"/>
    </location>
</feature>
<keyword evidence="2" id="KW-0479">Metal-binding</keyword>
<keyword evidence="4" id="KW-0456">Lyase</keyword>
<evidence type="ECO:0000256" key="1">
    <source>
        <dbReference type="ARBA" id="ARBA00005495"/>
    </source>
</evidence>
<dbReference type="Proteomes" id="UP001623232">
    <property type="component" value="Chromosome"/>
</dbReference>